<comment type="caution">
    <text evidence="2">The sequence shown here is derived from an EMBL/GenBank/DDBJ whole genome shotgun (WGS) entry which is preliminary data.</text>
</comment>
<evidence type="ECO:0000313" key="2">
    <source>
        <dbReference type="EMBL" id="MDQ1023799.1"/>
    </source>
</evidence>
<feature type="transmembrane region" description="Helical" evidence="1">
    <location>
        <begin position="178"/>
        <end position="201"/>
    </location>
</feature>
<gene>
    <name evidence="2" type="ORF">QF035_001381</name>
</gene>
<feature type="transmembrane region" description="Helical" evidence="1">
    <location>
        <begin position="208"/>
        <end position="227"/>
    </location>
</feature>
<keyword evidence="1" id="KW-0812">Transmembrane</keyword>
<name>A0ABU0SMS0_9ACTN</name>
<accession>A0ABU0SMS0</accession>
<feature type="transmembrane region" description="Helical" evidence="1">
    <location>
        <begin position="46"/>
        <end position="70"/>
    </location>
</feature>
<sequence length="288" mass="30512">MTITDKATVTAMATVDPAQVTEPRARFGDLVAAEWIKLWSLRSNTWAFVIGALAVIGFNVGTAWDTYRYWTAQDARSRADFVRDGIPLSIAFTANAAMVLMLALSAVGATAIVGEYRTGMIRTTFTAVPARRSVMAAKVCVVTAVTTVFGAVVAAASFGLTQAVLSGRHIGVPIDHPGALRVVVASALLAPVSALVGMALGTLIRHSAATMTANVVILLLLPLVFSADRHWAALVDHALPTGAWIRLVDVDQQAVAYPWTLTGAWTVYALWALATAAVAVISVQRRDQ</sequence>
<feature type="transmembrane region" description="Helical" evidence="1">
    <location>
        <begin position="135"/>
        <end position="158"/>
    </location>
</feature>
<keyword evidence="1" id="KW-1133">Transmembrane helix</keyword>
<dbReference type="EMBL" id="JAUSZI010000002">
    <property type="protein sequence ID" value="MDQ1023799.1"/>
    <property type="molecule type" value="Genomic_DNA"/>
</dbReference>
<evidence type="ECO:0000313" key="3">
    <source>
        <dbReference type="Proteomes" id="UP001230328"/>
    </source>
</evidence>
<keyword evidence="3" id="KW-1185">Reference proteome</keyword>
<feature type="transmembrane region" description="Helical" evidence="1">
    <location>
        <begin position="90"/>
        <end position="114"/>
    </location>
</feature>
<feature type="transmembrane region" description="Helical" evidence="1">
    <location>
        <begin position="265"/>
        <end position="283"/>
    </location>
</feature>
<dbReference type="RefSeq" id="WP_373466610.1">
    <property type="nucleotide sequence ID" value="NZ_JAUSZI010000002.1"/>
</dbReference>
<evidence type="ECO:0000256" key="1">
    <source>
        <dbReference type="SAM" id="Phobius"/>
    </source>
</evidence>
<proteinExistence type="predicted"/>
<keyword evidence="1" id="KW-0472">Membrane</keyword>
<protein>
    <submittedName>
        <fullName evidence="2">ABC-2 type transport system permease protein</fullName>
    </submittedName>
</protein>
<reference evidence="2 3" key="1">
    <citation type="submission" date="2023-07" db="EMBL/GenBank/DDBJ databases">
        <title>Comparative genomics of wheat-associated soil bacteria to identify genetic determinants of phenazine resistance.</title>
        <authorList>
            <person name="Mouncey N."/>
        </authorList>
    </citation>
    <scope>NUCLEOTIDE SEQUENCE [LARGE SCALE GENOMIC DNA]</scope>
    <source>
        <strain evidence="2 3">V2I4</strain>
    </source>
</reference>
<dbReference type="Proteomes" id="UP001230328">
    <property type="component" value="Unassembled WGS sequence"/>
</dbReference>
<organism evidence="2 3">
    <name type="scientific">Streptomyces umbrinus</name>
    <dbReference type="NCBI Taxonomy" id="67370"/>
    <lineage>
        <taxon>Bacteria</taxon>
        <taxon>Bacillati</taxon>
        <taxon>Actinomycetota</taxon>
        <taxon>Actinomycetes</taxon>
        <taxon>Kitasatosporales</taxon>
        <taxon>Streptomycetaceae</taxon>
        <taxon>Streptomyces</taxon>
        <taxon>Streptomyces phaeochromogenes group</taxon>
    </lineage>
</organism>